<evidence type="ECO:0000256" key="3">
    <source>
        <dbReference type="ARBA" id="ARBA00022475"/>
    </source>
</evidence>
<organism evidence="9 10">
    <name type="scientific">Candidatus Schekmanbacteria bacterium RBG_16_38_11</name>
    <dbReference type="NCBI Taxonomy" id="1817880"/>
    <lineage>
        <taxon>Bacteria</taxon>
        <taxon>Candidatus Schekmaniibacteriota</taxon>
    </lineage>
</organism>
<reference evidence="9 10" key="1">
    <citation type="journal article" date="2016" name="Nat. Commun.">
        <title>Thousands of microbial genomes shed light on interconnected biogeochemical processes in an aquifer system.</title>
        <authorList>
            <person name="Anantharaman K."/>
            <person name="Brown C.T."/>
            <person name="Hug L.A."/>
            <person name="Sharon I."/>
            <person name="Castelle C.J."/>
            <person name="Probst A.J."/>
            <person name="Thomas B.C."/>
            <person name="Singh A."/>
            <person name="Wilkins M.J."/>
            <person name="Karaoz U."/>
            <person name="Brodie E.L."/>
            <person name="Williams K.H."/>
            <person name="Hubbard S.S."/>
            <person name="Banfield J.F."/>
        </authorList>
    </citation>
    <scope>NUCLEOTIDE SEQUENCE [LARGE SCALE GENOMIC DNA]</scope>
</reference>
<dbReference type="GO" id="GO:0008360">
    <property type="term" value="P:regulation of cell shape"/>
    <property type="evidence" value="ECO:0007669"/>
    <property type="project" value="UniProtKB-KW"/>
</dbReference>
<keyword evidence="4 8" id="KW-0812">Transmembrane</keyword>
<keyword evidence="3" id="KW-1003">Cell membrane</keyword>
<comment type="similarity">
    <text evidence="2">Belongs to the MreD family.</text>
</comment>
<keyword evidence="7 8" id="KW-0472">Membrane</keyword>
<accession>A0A1F7RSE4</accession>
<dbReference type="EMBL" id="MGDF01000172">
    <property type="protein sequence ID" value="OGL43807.1"/>
    <property type="molecule type" value="Genomic_DNA"/>
</dbReference>
<sequence length="171" mass="19266">MSFLFSSFLLLAILLQTTIFARFFPTDIKPDLFLGLTLYAGLFLSPSKGLTYGLVAGAILDIFSEGVIGPNTLSLMSLGLLSGNVRNYVLVGNPLVQAAIIIAATLFQWIILLIYTGTFQVIWSPLAILIFLQQFGYFLFMQVIFNLVFIFLIFGFFNFLRSKKYRVLHRL</sequence>
<comment type="subcellular location">
    <subcellularLocation>
        <location evidence="1">Cell membrane</location>
        <topology evidence="1">Multi-pass membrane protein</topology>
    </subcellularLocation>
</comment>
<evidence type="ECO:0000256" key="6">
    <source>
        <dbReference type="ARBA" id="ARBA00022989"/>
    </source>
</evidence>
<evidence type="ECO:0000256" key="8">
    <source>
        <dbReference type="SAM" id="Phobius"/>
    </source>
</evidence>
<evidence type="ECO:0000256" key="4">
    <source>
        <dbReference type="ARBA" id="ARBA00022692"/>
    </source>
</evidence>
<evidence type="ECO:0000256" key="7">
    <source>
        <dbReference type="ARBA" id="ARBA00023136"/>
    </source>
</evidence>
<dbReference type="AlphaFoldDB" id="A0A1F7RSE4"/>
<gene>
    <name evidence="9" type="ORF">A2149_02370</name>
</gene>
<keyword evidence="5" id="KW-0133">Cell shape</keyword>
<feature type="transmembrane region" description="Helical" evidence="8">
    <location>
        <begin position="135"/>
        <end position="160"/>
    </location>
</feature>
<keyword evidence="6 8" id="KW-1133">Transmembrane helix</keyword>
<name>A0A1F7RSE4_9BACT</name>
<dbReference type="GO" id="GO:0005886">
    <property type="term" value="C:plasma membrane"/>
    <property type="evidence" value="ECO:0007669"/>
    <property type="project" value="UniProtKB-SubCell"/>
</dbReference>
<evidence type="ECO:0000256" key="5">
    <source>
        <dbReference type="ARBA" id="ARBA00022960"/>
    </source>
</evidence>
<evidence type="ECO:0000313" key="9">
    <source>
        <dbReference type="EMBL" id="OGL43807.1"/>
    </source>
</evidence>
<evidence type="ECO:0000256" key="2">
    <source>
        <dbReference type="ARBA" id="ARBA00007776"/>
    </source>
</evidence>
<protein>
    <submittedName>
        <fullName evidence="9">Uncharacterized protein</fullName>
    </submittedName>
</protein>
<evidence type="ECO:0000313" key="10">
    <source>
        <dbReference type="Proteomes" id="UP000178435"/>
    </source>
</evidence>
<evidence type="ECO:0000256" key="1">
    <source>
        <dbReference type="ARBA" id="ARBA00004651"/>
    </source>
</evidence>
<feature type="transmembrane region" description="Helical" evidence="8">
    <location>
        <begin position="88"/>
        <end position="115"/>
    </location>
</feature>
<dbReference type="Pfam" id="PF04093">
    <property type="entry name" value="MreD"/>
    <property type="match status" value="1"/>
</dbReference>
<proteinExistence type="inferred from homology"/>
<dbReference type="Proteomes" id="UP000178435">
    <property type="component" value="Unassembled WGS sequence"/>
</dbReference>
<dbReference type="InterPro" id="IPR007227">
    <property type="entry name" value="Cell_shape_determining_MreD"/>
</dbReference>
<comment type="caution">
    <text evidence="9">The sequence shown here is derived from an EMBL/GenBank/DDBJ whole genome shotgun (WGS) entry which is preliminary data.</text>
</comment>